<dbReference type="InterPro" id="IPR045249">
    <property type="entry name" value="HARBI1-like"/>
</dbReference>
<dbReference type="EMBL" id="JAYMYR010000007">
    <property type="protein sequence ID" value="KAK7353707.1"/>
    <property type="molecule type" value="Genomic_DNA"/>
</dbReference>
<feature type="compositionally biased region" description="Pro residues" evidence="1">
    <location>
        <begin position="329"/>
        <end position="340"/>
    </location>
</feature>
<protein>
    <recommendedName>
        <fullName evidence="2">DUF8040 domain-containing protein</fullName>
    </recommendedName>
</protein>
<gene>
    <name evidence="3" type="ORF">VNO80_19158</name>
</gene>
<dbReference type="PANTHER" id="PTHR22930">
    <property type="match status" value="1"/>
</dbReference>
<sequence>MSYLVHTERCRDIIRMSPEAFINLCQRIRGTGMVKDAFRSTVEEQVAKFLHIIGHNVKNRSVSFFFHRSGETVSRHFHNVLKAILMLHGEFLIQPAGTEVEPHILNNNRFFPYFKDCLGAIDGTHVRVKVPRADAPRFRGRKDWLTQNMRHTHKLMRMTTGSGFIMDHGKGIASESSAVVREHKKWTTDMDFRLLNAMIDEASMGNRIDGSWTTQGYTNIVKSLHQSGLAEDEVWDMLIKAKPSAAKWRVNPIRHYKLMEDLWGLDRATGQGGRTALQSSSRTQSHHFNVDLNDHNMEDIPEEPGLDATQCETPRSVDPNVDSYSPGPNLTPPFVPPQPSQPSGGTSSSRGSKRKAPMVDVIDLQLERLNTRFEGLTDILGRGSDQSDRLCHIAERQAISAEVVALSSQRMANATEENLQYNRRHVVAEEERNSIFREHTRSLRRTSTFQYSESDIWEMLVEMNIQDEDLLDNCYDFLCGHPNAVKQLFGLPLERRMRKLVKIMTTNP</sequence>
<organism evidence="3 4">
    <name type="scientific">Phaseolus coccineus</name>
    <name type="common">Scarlet runner bean</name>
    <name type="synonym">Phaseolus multiflorus</name>
    <dbReference type="NCBI Taxonomy" id="3886"/>
    <lineage>
        <taxon>Eukaryota</taxon>
        <taxon>Viridiplantae</taxon>
        <taxon>Streptophyta</taxon>
        <taxon>Embryophyta</taxon>
        <taxon>Tracheophyta</taxon>
        <taxon>Spermatophyta</taxon>
        <taxon>Magnoliopsida</taxon>
        <taxon>eudicotyledons</taxon>
        <taxon>Gunneridae</taxon>
        <taxon>Pentapetalae</taxon>
        <taxon>rosids</taxon>
        <taxon>fabids</taxon>
        <taxon>Fabales</taxon>
        <taxon>Fabaceae</taxon>
        <taxon>Papilionoideae</taxon>
        <taxon>50 kb inversion clade</taxon>
        <taxon>NPAAA clade</taxon>
        <taxon>indigoferoid/millettioid clade</taxon>
        <taxon>Phaseoleae</taxon>
        <taxon>Phaseolus</taxon>
    </lineage>
</organism>
<feature type="domain" description="DUF8040" evidence="2">
    <location>
        <begin position="6"/>
        <end position="85"/>
    </location>
</feature>
<dbReference type="AlphaFoldDB" id="A0AAN9MKN2"/>
<dbReference type="Pfam" id="PF26138">
    <property type="entry name" value="DUF8040"/>
    <property type="match status" value="1"/>
</dbReference>
<dbReference type="PANTHER" id="PTHR22930:SF268">
    <property type="entry name" value="NUCLEASE HARBI1"/>
    <property type="match status" value="1"/>
</dbReference>
<reference evidence="3 4" key="1">
    <citation type="submission" date="2024-01" db="EMBL/GenBank/DDBJ databases">
        <title>The genomes of 5 underutilized Papilionoideae crops provide insights into root nodulation and disease resistanc.</title>
        <authorList>
            <person name="Jiang F."/>
        </authorList>
    </citation>
    <scope>NUCLEOTIDE SEQUENCE [LARGE SCALE GENOMIC DNA]</scope>
    <source>
        <strain evidence="3">JINMINGXINNONG_FW02</strain>
        <tissue evidence="3">Leaves</tissue>
    </source>
</reference>
<dbReference type="InterPro" id="IPR058353">
    <property type="entry name" value="DUF8040"/>
</dbReference>
<evidence type="ECO:0000313" key="4">
    <source>
        <dbReference type="Proteomes" id="UP001374584"/>
    </source>
</evidence>
<evidence type="ECO:0000313" key="3">
    <source>
        <dbReference type="EMBL" id="KAK7353707.1"/>
    </source>
</evidence>
<keyword evidence="4" id="KW-1185">Reference proteome</keyword>
<name>A0AAN9MKN2_PHACN</name>
<feature type="region of interest" description="Disordered" evidence="1">
    <location>
        <begin position="294"/>
        <end position="357"/>
    </location>
</feature>
<proteinExistence type="predicted"/>
<dbReference type="Proteomes" id="UP001374584">
    <property type="component" value="Unassembled WGS sequence"/>
</dbReference>
<feature type="compositionally biased region" description="Low complexity" evidence="1">
    <location>
        <begin position="341"/>
        <end position="350"/>
    </location>
</feature>
<evidence type="ECO:0000259" key="2">
    <source>
        <dbReference type="Pfam" id="PF26138"/>
    </source>
</evidence>
<comment type="caution">
    <text evidence="3">The sequence shown here is derived from an EMBL/GenBank/DDBJ whole genome shotgun (WGS) entry which is preliminary data.</text>
</comment>
<accession>A0AAN9MKN2</accession>
<evidence type="ECO:0000256" key="1">
    <source>
        <dbReference type="SAM" id="MobiDB-lite"/>
    </source>
</evidence>